<keyword evidence="3" id="KW-1185">Reference proteome</keyword>
<sequence>MALREGPDQAWVGGLGDDRRQVGRRHVADGEAEAVRREYFDRSVADTAKGVDGGVTRHGGVQVEGAFGGHDGSP</sequence>
<evidence type="ECO:0000256" key="1">
    <source>
        <dbReference type="SAM" id="MobiDB-lite"/>
    </source>
</evidence>
<proteinExistence type="predicted"/>
<dbReference type="AlphaFoldDB" id="A0A8J3LK67"/>
<accession>A0A8J3LK67</accession>
<feature type="region of interest" description="Disordered" evidence="1">
    <location>
        <begin position="49"/>
        <end position="74"/>
    </location>
</feature>
<evidence type="ECO:0000313" key="2">
    <source>
        <dbReference type="EMBL" id="GIG72869.1"/>
    </source>
</evidence>
<gene>
    <name evidence="2" type="ORF">Pfl04_12730</name>
</gene>
<protein>
    <submittedName>
        <fullName evidence="2">Uncharacterized protein</fullName>
    </submittedName>
</protein>
<evidence type="ECO:0000313" key="3">
    <source>
        <dbReference type="Proteomes" id="UP000653674"/>
    </source>
</evidence>
<name>A0A8J3LK67_9ACTN</name>
<comment type="caution">
    <text evidence="2">The sequence shown here is derived from an EMBL/GenBank/DDBJ whole genome shotgun (WGS) entry which is preliminary data.</text>
</comment>
<dbReference type="EMBL" id="BONU01000006">
    <property type="protein sequence ID" value="GIG72869.1"/>
    <property type="molecule type" value="Genomic_DNA"/>
</dbReference>
<organism evidence="2 3">
    <name type="scientific">Planosporangium flavigriseum</name>
    <dbReference type="NCBI Taxonomy" id="373681"/>
    <lineage>
        <taxon>Bacteria</taxon>
        <taxon>Bacillati</taxon>
        <taxon>Actinomycetota</taxon>
        <taxon>Actinomycetes</taxon>
        <taxon>Micromonosporales</taxon>
        <taxon>Micromonosporaceae</taxon>
        <taxon>Planosporangium</taxon>
    </lineage>
</organism>
<reference evidence="2" key="1">
    <citation type="submission" date="2021-01" db="EMBL/GenBank/DDBJ databases">
        <title>Whole genome shotgun sequence of Planosporangium flavigriseum NBRC 105377.</title>
        <authorList>
            <person name="Komaki H."/>
            <person name="Tamura T."/>
        </authorList>
    </citation>
    <scope>NUCLEOTIDE SEQUENCE</scope>
    <source>
        <strain evidence="2">NBRC 105377</strain>
    </source>
</reference>
<dbReference type="Proteomes" id="UP000653674">
    <property type="component" value="Unassembled WGS sequence"/>
</dbReference>